<sequence length="205" mass="21526">MASLFASIVGLCLLGCASGQGLFSDCPSAMNTGSVGSCKIFGCSASRGPTHCTLGSCYCNDGYCRYPASTTHVQSRYCVARVPDATCHLTRVCYSAGLTTSFCEKGLCMCKWGYAVETDEDGKHSCVPATAELAEAVARNATAEEIELLMEHKEHSERMAAQNVAVAASWLCGAAALVCAAGAWALRRRASRVAAQPAGYQVLVD</sequence>
<feature type="signal peptide" evidence="2">
    <location>
        <begin position="1"/>
        <end position="19"/>
    </location>
</feature>
<reference evidence="4" key="1">
    <citation type="submission" date="2023-10" db="EMBL/GenBank/DDBJ databases">
        <authorList>
            <person name="Chen Y."/>
            <person name="Shah S."/>
            <person name="Dougan E. K."/>
            <person name="Thang M."/>
            <person name="Chan C."/>
        </authorList>
    </citation>
    <scope>NUCLEOTIDE SEQUENCE [LARGE SCALE GENOMIC DNA]</scope>
</reference>
<evidence type="ECO:0000313" key="5">
    <source>
        <dbReference type="Proteomes" id="UP001189429"/>
    </source>
</evidence>
<keyword evidence="2" id="KW-0732">Signal</keyword>
<evidence type="ECO:0000313" key="3">
    <source>
        <dbReference type="EMBL" id="CAK0860886.1"/>
    </source>
</evidence>
<protein>
    <recommendedName>
        <fullName evidence="6">EB domain-containing protein</fullName>
    </recommendedName>
</protein>
<proteinExistence type="predicted"/>
<gene>
    <name evidence="3" type="ORF">PCOR1329_LOCUS49718</name>
    <name evidence="4" type="ORF">PCOR1329_LOCUS49719</name>
</gene>
<dbReference type="EMBL" id="CAUYUJ010016019">
    <property type="protein sequence ID" value="CAK0860886.1"/>
    <property type="molecule type" value="Genomic_DNA"/>
</dbReference>
<keyword evidence="1" id="KW-1133">Transmembrane helix</keyword>
<accession>A0ABN9ULX1</accession>
<dbReference type="EMBL" id="CAUYUJ010016019">
    <property type="protein sequence ID" value="CAK0860887.1"/>
    <property type="molecule type" value="Genomic_DNA"/>
</dbReference>
<name>A0ABN9ULX1_9DINO</name>
<keyword evidence="1" id="KW-0472">Membrane</keyword>
<comment type="caution">
    <text evidence="4">The sequence shown here is derived from an EMBL/GenBank/DDBJ whole genome shotgun (WGS) entry which is preliminary data.</text>
</comment>
<evidence type="ECO:0000256" key="2">
    <source>
        <dbReference type="SAM" id="SignalP"/>
    </source>
</evidence>
<keyword evidence="5" id="KW-1185">Reference proteome</keyword>
<feature type="chain" id="PRO_5045028955" description="EB domain-containing protein" evidence="2">
    <location>
        <begin position="20"/>
        <end position="205"/>
    </location>
</feature>
<evidence type="ECO:0000313" key="4">
    <source>
        <dbReference type="EMBL" id="CAK0860887.1"/>
    </source>
</evidence>
<feature type="transmembrane region" description="Helical" evidence="1">
    <location>
        <begin position="164"/>
        <end position="186"/>
    </location>
</feature>
<dbReference type="Proteomes" id="UP001189429">
    <property type="component" value="Unassembled WGS sequence"/>
</dbReference>
<evidence type="ECO:0000256" key="1">
    <source>
        <dbReference type="SAM" id="Phobius"/>
    </source>
</evidence>
<evidence type="ECO:0008006" key="6">
    <source>
        <dbReference type="Google" id="ProtNLM"/>
    </source>
</evidence>
<organism evidence="4 5">
    <name type="scientific">Prorocentrum cordatum</name>
    <dbReference type="NCBI Taxonomy" id="2364126"/>
    <lineage>
        <taxon>Eukaryota</taxon>
        <taxon>Sar</taxon>
        <taxon>Alveolata</taxon>
        <taxon>Dinophyceae</taxon>
        <taxon>Prorocentrales</taxon>
        <taxon>Prorocentraceae</taxon>
        <taxon>Prorocentrum</taxon>
    </lineage>
</organism>
<keyword evidence="1" id="KW-0812">Transmembrane</keyword>